<dbReference type="EMBL" id="JACIBV010000001">
    <property type="protein sequence ID" value="MBB3726723.1"/>
    <property type="molecule type" value="Genomic_DNA"/>
</dbReference>
<feature type="region of interest" description="Disordered" evidence="1">
    <location>
        <begin position="1"/>
        <end position="25"/>
    </location>
</feature>
<dbReference type="RefSeq" id="WP_183646376.1">
    <property type="nucleotide sequence ID" value="NZ_BAAAXX010000168.1"/>
</dbReference>
<organism evidence="2 3">
    <name type="scientific">Nonomuraea dietziae</name>
    <dbReference type="NCBI Taxonomy" id="65515"/>
    <lineage>
        <taxon>Bacteria</taxon>
        <taxon>Bacillati</taxon>
        <taxon>Actinomycetota</taxon>
        <taxon>Actinomycetes</taxon>
        <taxon>Streptosporangiales</taxon>
        <taxon>Streptosporangiaceae</taxon>
        <taxon>Nonomuraea</taxon>
    </lineage>
</organism>
<dbReference type="AlphaFoldDB" id="A0A7W5Y6Z9"/>
<evidence type="ECO:0000313" key="2">
    <source>
        <dbReference type="EMBL" id="MBB3726723.1"/>
    </source>
</evidence>
<accession>A0A7W5Y6Z9</accession>
<sequence>MAVSEDHVARKAASPSPAGAEESAASARSGGRYWFGDCPKGSLCAYSGVSGGGSRCSWSGDDGNWAGGGRPCSFSGRVKSLWNNGYAGSLDDVHLVACGGAHRGLHNGEQEAWTNPSQDDPGRGSLCIKSHKWVNM</sequence>
<dbReference type="GeneID" id="95389071"/>
<feature type="compositionally biased region" description="Low complexity" evidence="1">
    <location>
        <begin position="12"/>
        <end position="25"/>
    </location>
</feature>
<proteinExistence type="predicted"/>
<evidence type="ECO:0000313" key="3">
    <source>
        <dbReference type="Proteomes" id="UP000579945"/>
    </source>
</evidence>
<comment type="caution">
    <text evidence="2">The sequence shown here is derived from an EMBL/GenBank/DDBJ whole genome shotgun (WGS) entry which is preliminary data.</text>
</comment>
<keyword evidence="3" id="KW-1185">Reference proteome</keyword>
<reference evidence="2 3" key="1">
    <citation type="submission" date="2020-08" db="EMBL/GenBank/DDBJ databases">
        <title>Sequencing the genomes of 1000 actinobacteria strains.</title>
        <authorList>
            <person name="Klenk H.-P."/>
        </authorList>
    </citation>
    <scope>NUCLEOTIDE SEQUENCE [LARGE SCALE GENOMIC DNA]</scope>
    <source>
        <strain evidence="2 3">DSM 44320</strain>
    </source>
</reference>
<name>A0A7W5Y6Z9_9ACTN</name>
<evidence type="ECO:0000256" key="1">
    <source>
        <dbReference type="SAM" id="MobiDB-lite"/>
    </source>
</evidence>
<dbReference type="Proteomes" id="UP000579945">
    <property type="component" value="Unassembled WGS sequence"/>
</dbReference>
<protein>
    <submittedName>
        <fullName evidence="2">Uncharacterized protein</fullName>
    </submittedName>
</protein>
<dbReference type="Pfam" id="PF03995">
    <property type="entry name" value="Inhibitor_I36"/>
    <property type="match status" value="1"/>
</dbReference>
<gene>
    <name evidence="2" type="ORF">FHR33_002583</name>
</gene>